<sequence>MEGSFTPQPSSLSRKTYHIAGIQTTVFGLDELPPQSSEVACLWLLHPRLQTQEYMTKIATSVVDDWNKRLKDGGAGARQKVKGLIAVTFDQRNHGTRQVDPLANEAWKQGNPRHAQDMFSIFQGTARDVSLLIDYLPAYIFPKSEYSISTHLALGVSLGGHATWSCLFHEPRIRTGISIIGSPDYINLLADRARLSKLSSWTNSDPQAATLLLSHTQIAAKDAALKEGPLPDPSEQDKERLRPLLTRTLAGKWILNISGGADKLVPYYRSEPILTWLKKAIAPGGWFADGGIHFEDLIFEKAGHELTGAMMDEVIRFVAESLSAPDDVPAKVGVVREAKI</sequence>
<reference evidence="1 2" key="1">
    <citation type="submission" date="2015-04" db="EMBL/GenBank/DDBJ databases">
        <authorList>
            <person name="Heijne W.H."/>
            <person name="Fedorova N.D."/>
            <person name="Nierman W.C."/>
            <person name="Vollebregt A.W."/>
            <person name="Zhao Z."/>
            <person name="Wu L."/>
            <person name="Kumar M."/>
            <person name="Stam H."/>
            <person name="van den Berg M.A."/>
            <person name="Pel H.J."/>
        </authorList>
    </citation>
    <scope>NUCLEOTIDE SEQUENCE [LARGE SCALE GENOMIC DNA]</scope>
    <source>
        <strain evidence="1 2">CBS 393.64</strain>
    </source>
</reference>
<evidence type="ECO:0000313" key="2">
    <source>
        <dbReference type="Proteomes" id="UP000053958"/>
    </source>
</evidence>
<accession>A0A0F4Z7C1</accession>
<protein>
    <recommendedName>
        <fullName evidence="3">AB hydrolase-1 domain-containing protein</fullName>
    </recommendedName>
</protein>
<dbReference type="RefSeq" id="XP_013332365.1">
    <property type="nucleotide sequence ID" value="XM_013476911.1"/>
</dbReference>
<keyword evidence="2" id="KW-1185">Reference proteome</keyword>
<dbReference type="SUPFAM" id="SSF53474">
    <property type="entry name" value="alpha/beta-Hydrolases"/>
    <property type="match status" value="1"/>
</dbReference>
<dbReference type="EMBL" id="LASV01000013">
    <property type="protein sequence ID" value="KKA25753.1"/>
    <property type="molecule type" value="Genomic_DNA"/>
</dbReference>
<dbReference type="Gene3D" id="3.40.50.1820">
    <property type="entry name" value="alpha/beta hydrolase"/>
    <property type="match status" value="1"/>
</dbReference>
<evidence type="ECO:0008006" key="3">
    <source>
        <dbReference type="Google" id="ProtNLM"/>
    </source>
</evidence>
<proteinExistence type="predicted"/>
<dbReference type="GeneID" id="25312286"/>
<comment type="caution">
    <text evidence="1">The sequence shown here is derived from an EMBL/GenBank/DDBJ whole genome shotgun (WGS) entry which is preliminary data.</text>
</comment>
<name>A0A0F4Z7C1_RASE3</name>
<dbReference type="STRING" id="1408163.A0A0F4Z7C1"/>
<dbReference type="PANTHER" id="PTHR47381:SF3">
    <property type="entry name" value="ALPHA_BETA-HYDROLASES SUPERFAMILY PROTEIN"/>
    <property type="match status" value="1"/>
</dbReference>
<dbReference type="PANTHER" id="PTHR47381">
    <property type="entry name" value="ALPHA/BETA-HYDROLASES SUPERFAMILY PROTEIN"/>
    <property type="match status" value="1"/>
</dbReference>
<dbReference type="AlphaFoldDB" id="A0A0F4Z7C1"/>
<organism evidence="1 2">
    <name type="scientific">Rasamsonia emersonii (strain ATCC 16479 / CBS 393.64 / IMI 116815)</name>
    <dbReference type="NCBI Taxonomy" id="1408163"/>
    <lineage>
        <taxon>Eukaryota</taxon>
        <taxon>Fungi</taxon>
        <taxon>Dikarya</taxon>
        <taxon>Ascomycota</taxon>
        <taxon>Pezizomycotina</taxon>
        <taxon>Eurotiomycetes</taxon>
        <taxon>Eurotiomycetidae</taxon>
        <taxon>Eurotiales</taxon>
        <taxon>Trichocomaceae</taxon>
        <taxon>Rasamsonia</taxon>
    </lineage>
</organism>
<gene>
    <name evidence="1" type="ORF">T310_0231</name>
</gene>
<evidence type="ECO:0000313" key="1">
    <source>
        <dbReference type="EMBL" id="KKA25753.1"/>
    </source>
</evidence>
<dbReference type="OrthoDB" id="2152248at2759"/>
<dbReference type="InterPro" id="IPR029058">
    <property type="entry name" value="AB_hydrolase_fold"/>
</dbReference>
<dbReference type="Proteomes" id="UP000053958">
    <property type="component" value="Unassembled WGS sequence"/>
</dbReference>